<dbReference type="Proteomes" id="UP000055019">
    <property type="component" value="Unassembled WGS sequence"/>
</dbReference>
<name>A0A158KYY7_9BURK</name>
<sequence>MANQPQQLTLPPPRTYTRTDFTALRAFVQRLPAATIARLYYDPDHAPHAVSADAMERFLRTMRDDLVQLALLHGSSVLADHLKASIKQHGSAKLTAMTLRMVEQASTLAAAVPLVMHPVHLWFRPLIAQRLSGEGIDTLGALIDCCNARGGNWWRSVPRIGALRARTIVGWLRRHESTLGVSIAADVDTASLVPASASEEEGDGRALVVGGDPSEPRLAPFERLAVPAALSGGNKTHRGLNRATDCRAAGALERPGPRLRCAASPRAADRPAVDPGDAHCPRAA</sequence>
<organism evidence="2 3">
    <name type="scientific">Caballeronia arvi</name>
    <dbReference type="NCBI Taxonomy" id="1777135"/>
    <lineage>
        <taxon>Bacteria</taxon>
        <taxon>Pseudomonadati</taxon>
        <taxon>Pseudomonadota</taxon>
        <taxon>Betaproteobacteria</taxon>
        <taxon>Burkholderiales</taxon>
        <taxon>Burkholderiaceae</taxon>
        <taxon>Caballeronia</taxon>
    </lineage>
</organism>
<reference evidence="2" key="1">
    <citation type="submission" date="2016-01" db="EMBL/GenBank/DDBJ databases">
        <authorList>
            <person name="Peeters C."/>
        </authorList>
    </citation>
    <scope>NUCLEOTIDE SEQUENCE [LARGE SCALE GENOMIC DNA]</scope>
    <source>
        <strain evidence="2">LMG 29317</strain>
    </source>
</reference>
<proteinExistence type="predicted"/>
<dbReference type="InterPro" id="IPR022169">
    <property type="entry name" value="DUF3701"/>
</dbReference>
<accession>A0A158KYY7</accession>
<dbReference type="RefSeq" id="WP_061151806.1">
    <property type="nucleotide sequence ID" value="NZ_FCOM02000071.1"/>
</dbReference>
<evidence type="ECO:0000313" key="2">
    <source>
        <dbReference type="EMBL" id="SAL86342.1"/>
    </source>
</evidence>
<evidence type="ECO:0000313" key="3">
    <source>
        <dbReference type="Proteomes" id="UP000055019"/>
    </source>
</evidence>
<feature type="region of interest" description="Disordered" evidence="1">
    <location>
        <begin position="254"/>
        <end position="284"/>
    </location>
</feature>
<protein>
    <submittedName>
        <fullName evidence="2">Integrase</fullName>
    </submittedName>
</protein>
<dbReference type="AlphaFoldDB" id="A0A158KYY7"/>
<dbReference type="EMBL" id="FCOM02000071">
    <property type="protein sequence ID" value="SAL86342.1"/>
    <property type="molecule type" value="Genomic_DNA"/>
</dbReference>
<feature type="compositionally biased region" description="Basic and acidic residues" evidence="1">
    <location>
        <begin position="267"/>
        <end position="284"/>
    </location>
</feature>
<keyword evidence="3" id="KW-1185">Reference proteome</keyword>
<gene>
    <name evidence="2" type="ORF">AWB74_07662</name>
</gene>
<dbReference type="Pfam" id="PF12482">
    <property type="entry name" value="DUF3701"/>
    <property type="match status" value="1"/>
</dbReference>
<comment type="caution">
    <text evidence="2">The sequence shown here is derived from an EMBL/GenBank/DDBJ whole genome shotgun (WGS) entry which is preliminary data.</text>
</comment>
<evidence type="ECO:0000256" key="1">
    <source>
        <dbReference type="SAM" id="MobiDB-lite"/>
    </source>
</evidence>